<keyword evidence="2" id="KW-0233">DNA recombination</keyword>
<keyword evidence="1" id="KW-0229">DNA integration</keyword>
<dbReference type="PROSITE" id="PS51898">
    <property type="entry name" value="TYR_RECOMBINASE"/>
    <property type="match status" value="1"/>
</dbReference>
<evidence type="ECO:0000259" key="3">
    <source>
        <dbReference type="PROSITE" id="PS51898"/>
    </source>
</evidence>
<sequence length="416" mass="46361">MPRTSKGPRLVWRDESRKKDGTLRNSAGWFIRDGPTFISAGGGEKSRPGIENEKALAAYIADKFQPARECGRGSDDVLIADVINVYLTDVAPNHAAPEETAARLDKILDFFGEKTLAVINGKLCRDYAASRPTEAAARRQLEDLRAAINYYREEGYTTAAPTIRLPRKPEPRERWLTRSEAAALIWAAWRMKQTWKGQESGRRTGRHIARFMLVALYTGTRSAAVCGAAIRPTEGHGYMDLDRGIFYRRAGGAKKTKKRQPPARLTPRLLAHLRRWARTDLDIKTKGRGKSANIGRKISQDFVVEWNGKPVQSIKRGFRKVRKAAGLGPDITPHTFRHTAATWLMQAGTDVWEAAGFLGMTVEVLIDTYGHHHPDFQADAAEKIAKRHVAGKAPKTVLGMGENKARSPHPHSFPTE</sequence>
<comment type="caution">
    <text evidence="4">The sequence shown here is derived from an EMBL/GenBank/DDBJ whole genome shotgun (WGS) entry which is preliminary data.</text>
</comment>
<dbReference type="CDD" id="cd00796">
    <property type="entry name" value="INT_Rci_Hp1_C"/>
    <property type="match status" value="1"/>
</dbReference>
<dbReference type="PANTHER" id="PTHR30349">
    <property type="entry name" value="PHAGE INTEGRASE-RELATED"/>
    <property type="match status" value="1"/>
</dbReference>
<dbReference type="PANTHER" id="PTHR30349:SF88">
    <property type="entry name" value="BLL1584 PROTEIN"/>
    <property type="match status" value="1"/>
</dbReference>
<dbReference type="RefSeq" id="WP_145719268.1">
    <property type="nucleotide sequence ID" value="NZ_BSPF01000111.1"/>
</dbReference>
<dbReference type="GO" id="GO:0006310">
    <property type="term" value="P:DNA recombination"/>
    <property type="evidence" value="ECO:0007669"/>
    <property type="project" value="UniProtKB-KW"/>
</dbReference>
<evidence type="ECO:0000313" key="5">
    <source>
        <dbReference type="Proteomes" id="UP000317122"/>
    </source>
</evidence>
<organism evidence="4 5">
    <name type="scientific">Mesorhizobium tianshanense</name>
    <dbReference type="NCBI Taxonomy" id="39844"/>
    <lineage>
        <taxon>Bacteria</taxon>
        <taxon>Pseudomonadati</taxon>
        <taxon>Pseudomonadota</taxon>
        <taxon>Alphaproteobacteria</taxon>
        <taxon>Hyphomicrobiales</taxon>
        <taxon>Phyllobacteriaceae</taxon>
        <taxon>Mesorhizobium</taxon>
    </lineage>
</organism>
<dbReference type="GO" id="GO:0015074">
    <property type="term" value="P:DNA integration"/>
    <property type="evidence" value="ECO:0007669"/>
    <property type="project" value="UniProtKB-KW"/>
</dbReference>
<reference evidence="4 5" key="1">
    <citation type="journal article" date="2015" name="Stand. Genomic Sci.">
        <title>Genomic Encyclopedia of Bacterial and Archaeal Type Strains, Phase III: the genomes of soil and plant-associated and newly described type strains.</title>
        <authorList>
            <person name="Whitman W.B."/>
            <person name="Woyke T."/>
            <person name="Klenk H.P."/>
            <person name="Zhou Y."/>
            <person name="Lilburn T.G."/>
            <person name="Beck B.J."/>
            <person name="De Vos P."/>
            <person name="Vandamme P."/>
            <person name="Eisen J.A."/>
            <person name="Garrity G."/>
            <person name="Hugenholtz P."/>
            <person name="Kyrpides N.C."/>
        </authorList>
    </citation>
    <scope>NUCLEOTIDE SEQUENCE [LARGE SCALE GENOMIC DNA]</scope>
    <source>
        <strain evidence="4 5">CGMCC 1.2546</strain>
    </source>
</reference>
<evidence type="ECO:0000313" key="4">
    <source>
        <dbReference type="EMBL" id="TWI34746.1"/>
    </source>
</evidence>
<accession>A0A562NSS4</accession>
<proteinExistence type="predicted"/>
<dbReference type="Gene3D" id="1.10.443.10">
    <property type="entry name" value="Intergrase catalytic core"/>
    <property type="match status" value="1"/>
</dbReference>
<protein>
    <submittedName>
        <fullName evidence="4">Site-specific recombinase XerD</fullName>
    </submittedName>
</protein>
<dbReference type="AlphaFoldDB" id="A0A562NSS4"/>
<keyword evidence="5" id="KW-1185">Reference proteome</keyword>
<dbReference type="InterPro" id="IPR002104">
    <property type="entry name" value="Integrase_catalytic"/>
</dbReference>
<dbReference type="InterPro" id="IPR011010">
    <property type="entry name" value="DNA_brk_join_enz"/>
</dbReference>
<dbReference type="OrthoDB" id="9808346at2"/>
<dbReference type="InterPro" id="IPR013762">
    <property type="entry name" value="Integrase-like_cat_sf"/>
</dbReference>
<evidence type="ECO:0000256" key="2">
    <source>
        <dbReference type="ARBA" id="ARBA00023172"/>
    </source>
</evidence>
<dbReference type="Pfam" id="PF00589">
    <property type="entry name" value="Phage_integrase"/>
    <property type="match status" value="1"/>
</dbReference>
<dbReference type="Proteomes" id="UP000317122">
    <property type="component" value="Unassembled WGS sequence"/>
</dbReference>
<gene>
    <name evidence="4" type="ORF">IQ26_03404</name>
</gene>
<dbReference type="SUPFAM" id="SSF56349">
    <property type="entry name" value="DNA breaking-rejoining enzymes"/>
    <property type="match status" value="1"/>
</dbReference>
<dbReference type="GO" id="GO:0003677">
    <property type="term" value="F:DNA binding"/>
    <property type="evidence" value="ECO:0007669"/>
    <property type="project" value="InterPro"/>
</dbReference>
<dbReference type="InterPro" id="IPR050090">
    <property type="entry name" value="Tyrosine_recombinase_XerCD"/>
</dbReference>
<feature type="domain" description="Tyr recombinase" evidence="3">
    <location>
        <begin position="171"/>
        <end position="382"/>
    </location>
</feature>
<evidence type="ECO:0000256" key="1">
    <source>
        <dbReference type="ARBA" id="ARBA00022908"/>
    </source>
</evidence>
<name>A0A562NSS4_9HYPH</name>
<dbReference type="EMBL" id="VLKT01000020">
    <property type="protein sequence ID" value="TWI34746.1"/>
    <property type="molecule type" value="Genomic_DNA"/>
</dbReference>